<evidence type="ECO:0000313" key="2">
    <source>
        <dbReference type="Proteomes" id="UP000483820"/>
    </source>
</evidence>
<dbReference type="PANTHER" id="PTHR31379:SF1">
    <property type="entry name" value="F-BOX C PROTEIN-RELATED"/>
    <property type="match status" value="1"/>
</dbReference>
<dbReference type="EMBL" id="WUAV01000002">
    <property type="protein sequence ID" value="KAF1764390.1"/>
    <property type="molecule type" value="Genomic_DNA"/>
</dbReference>
<dbReference type="KEGG" id="crq:GCK72_004337"/>
<name>A0A6A5H992_CAERE</name>
<organism evidence="1 2">
    <name type="scientific">Caenorhabditis remanei</name>
    <name type="common">Caenorhabditis vulgaris</name>
    <dbReference type="NCBI Taxonomy" id="31234"/>
    <lineage>
        <taxon>Eukaryota</taxon>
        <taxon>Metazoa</taxon>
        <taxon>Ecdysozoa</taxon>
        <taxon>Nematoda</taxon>
        <taxon>Chromadorea</taxon>
        <taxon>Rhabditida</taxon>
        <taxon>Rhabditina</taxon>
        <taxon>Rhabditomorpha</taxon>
        <taxon>Rhabditoidea</taxon>
        <taxon>Rhabditidae</taxon>
        <taxon>Peloderinae</taxon>
        <taxon>Caenorhabditis</taxon>
    </lineage>
</organism>
<dbReference type="Pfam" id="PF12078">
    <property type="entry name" value="DUF3557"/>
    <property type="match status" value="1"/>
</dbReference>
<sequence length="479" mass="55229">MNANPPLAYQSLKAVLHYMKTTLRINLTGRCPSLCSVDKTVPLTIDSFEPKEHSFLIDDEEYKIGLFKEYPEGSCPDSAKRDNKNGGLESDIDEYGFEDWSTRGALTPGDTDLREWREREYKVNPSQDVTRLDEHERNLRVYREQLAVVESFGPVDLRSDPIHSSEKINQIMNRFMGPNTTTDLLNCYREYKEFEFARALAHQTLSDHIMRLEPLLESFYCRRDRRALPFNSFIMLTIKNSVSGVTKRVEMVKYEKKLHEALKYLIFKIFGGRLHPVTMNTIYLSGESIIRFPPELKIKLRNIDTSADENLTLEALNPFIDETCYPLKSIKFEVSDSRIFENPVVRSAEELIVSEPFPRTDWVPIFLNLPNKKIHLLYDGNVISVDGFIALIRHYMCAGKEVGSSFTYGLSAEITMEGGNNESDEFLIALFRKIRKEFKESKSWKQRAHIPTTDGKTLVVSTVACEYTDDYCVQLRIDS</sequence>
<proteinExistence type="predicted"/>
<reference evidence="1 2" key="1">
    <citation type="submission" date="2019-12" db="EMBL/GenBank/DDBJ databases">
        <title>Chromosome-level assembly of the Caenorhabditis remanei genome.</title>
        <authorList>
            <person name="Teterina A.A."/>
            <person name="Willis J.H."/>
            <person name="Phillips P.C."/>
        </authorList>
    </citation>
    <scope>NUCLEOTIDE SEQUENCE [LARGE SCALE GENOMIC DNA]</scope>
    <source>
        <strain evidence="1 2">PX506</strain>
        <tissue evidence="1">Whole organism</tissue>
    </source>
</reference>
<dbReference type="AlphaFoldDB" id="A0A6A5H992"/>
<dbReference type="Proteomes" id="UP000483820">
    <property type="component" value="Chromosome II"/>
</dbReference>
<dbReference type="PANTHER" id="PTHR31379">
    <property type="entry name" value="F-BOX C PROTEIN-RELATED-RELATED"/>
    <property type="match status" value="1"/>
</dbReference>
<comment type="caution">
    <text evidence="1">The sequence shown here is derived from an EMBL/GenBank/DDBJ whole genome shotgun (WGS) entry which is preliminary data.</text>
</comment>
<protein>
    <submittedName>
        <fullName evidence="1">Uncharacterized protein</fullName>
    </submittedName>
</protein>
<dbReference type="InterPro" id="IPR021942">
    <property type="entry name" value="DUF3557"/>
</dbReference>
<dbReference type="RefSeq" id="XP_003092057.2">
    <property type="nucleotide sequence ID" value="XM_003092009.2"/>
</dbReference>
<evidence type="ECO:0000313" key="1">
    <source>
        <dbReference type="EMBL" id="KAF1764390.1"/>
    </source>
</evidence>
<accession>A0A6A5H992</accession>
<dbReference type="CTD" id="9810281"/>
<gene>
    <name evidence="1" type="ORF">GCK72_004337</name>
</gene>
<dbReference type="GeneID" id="9810281"/>